<reference evidence="4" key="1">
    <citation type="submission" date="2009-12" db="EMBL/GenBank/DDBJ databases">
        <title>The Genome Sequence of Anolis carolinensis (Green Anole Lizard).</title>
        <authorList>
            <consortium name="The Genome Sequencing Platform"/>
            <person name="Di Palma F."/>
            <person name="Alfoldi J."/>
            <person name="Heiman D."/>
            <person name="Young S."/>
            <person name="Grabherr M."/>
            <person name="Johnson J."/>
            <person name="Lander E.S."/>
            <person name="Lindblad-Toh K."/>
        </authorList>
    </citation>
    <scope>NUCLEOTIDE SEQUENCE [LARGE SCALE GENOMIC DNA]</scope>
    <source>
        <strain evidence="4">JBL SC #1</strain>
    </source>
</reference>
<keyword evidence="2" id="KW-0812">Transmembrane</keyword>
<dbReference type="CDD" id="cd13220">
    <property type="entry name" value="PH-GRAM_GRAMDC"/>
    <property type="match status" value="1"/>
</dbReference>
<dbReference type="Gene3D" id="2.30.29.30">
    <property type="entry name" value="Pleckstrin-homology domain (PH domain)/Phosphotyrosine-binding domain (PTB)"/>
    <property type="match status" value="1"/>
</dbReference>
<dbReference type="GeneTree" id="ENSGT00940000159572"/>
<dbReference type="PANTHER" id="PTHR46973:SF1">
    <property type="entry name" value="GRAM DOMAIN-CONTAINING PROTEIN 2A"/>
    <property type="match status" value="1"/>
</dbReference>
<dbReference type="GO" id="GO:0005546">
    <property type="term" value="F:phosphatidylinositol-4,5-bisphosphate binding"/>
    <property type="evidence" value="ECO:0000318"/>
    <property type="project" value="GO_Central"/>
</dbReference>
<feature type="domain" description="GRAM" evidence="3">
    <location>
        <begin position="235"/>
        <end position="302"/>
    </location>
</feature>
<dbReference type="HOGENOM" id="CLU_050698_0_1_1"/>
<dbReference type="GO" id="GO:0044232">
    <property type="term" value="C:organelle membrane contact site"/>
    <property type="evidence" value="ECO:0000318"/>
    <property type="project" value="GO_Central"/>
</dbReference>
<evidence type="ECO:0000256" key="2">
    <source>
        <dbReference type="SAM" id="Phobius"/>
    </source>
</evidence>
<evidence type="ECO:0000313" key="5">
    <source>
        <dbReference type="Proteomes" id="UP000001646"/>
    </source>
</evidence>
<evidence type="ECO:0000259" key="3">
    <source>
        <dbReference type="SMART" id="SM00568"/>
    </source>
</evidence>
<dbReference type="Bgee" id="ENSACAG00000011536">
    <property type="expression patterns" value="Expressed in heart and 7 other cell types or tissues"/>
</dbReference>
<dbReference type="InterPro" id="IPR004182">
    <property type="entry name" value="GRAM"/>
</dbReference>
<organism evidence="4 5">
    <name type="scientific">Anolis carolinensis</name>
    <name type="common">Green anole</name>
    <name type="synonym">American chameleon</name>
    <dbReference type="NCBI Taxonomy" id="28377"/>
    <lineage>
        <taxon>Eukaryota</taxon>
        <taxon>Metazoa</taxon>
        <taxon>Chordata</taxon>
        <taxon>Craniata</taxon>
        <taxon>Vertebrata</taxon>
        <taxon>Euteleostomi</taxon>
        <taxon>Lepidosauria</taxon>
        <taxon>Squamata</taxon>
        <taxon>Bifurcata</taxon>
        <taxon>Unidentata</taxon>
        <taxon>Episquamata</taxon>
        <taxon>Toxicofera</taxon>
        <taxon>Iguania</taxon>
        <taxon>Dactyloidae</taxon>
        <taxon>Anolis</taxon>
    </lineage>
</organism>
<dbReference type="Ensembl" id="ENSACAT00000011513.4">
    <property type="protein sequence ID" value="ENSACAP00000011277.4"/>
    <property type="gene ID" value="ENSACAG00000011536.4"/>
</dbReference>
<dbReference type="GO" id="GO:0005789">
    <property type="term" value="C:endoplasmic reticulum membrane"/>
    <property type="evidence" value="ECO:0000318"/>
    <property type="project" value="GO_Central"/>
</dbReference>
<name>H9GHR0_ANOCA</name>
<dbReference type="GO" id="GO:0061817">
    <property type="term" value="P:endoplasmic reticulum-plasma membrane tethering"/>
    <property type="evidence" value="ECO:0000318"/>
    <property type="project" value="GO_Central"/>
</dbReference>
<feature type="region of interest" description="Disordered" evidence="1">
    <location>
        <begin position="1"/>
        <end position="37"/>
    </location>
</feature>
<dbReference type="FunFam" id="2.30.29.30:FF:000086">
    <property type="entry name" value="GRAM domain-containing protein 2B isoform 2"/>
    <property type="match status" value="1"/>
</dbReference>
<dbReference type="InParanoid" id="H9GHR0"/>
<dbReference type="InterPro" id="IPR042624">
    <property type="entry name" value="RAMD2A"/>
</dbReference>
<evidence type="ECO:0000313" key="4">
    <source>
        <dbReference type="Ensembl" id="ENSACAP00000011277.4"/>
    </source>
</evidence>
<dbReference type="GO" id="GO:2001256">
    <property type="term" value="P:regulation of store-operated calcium entry"/>
    <property type="evidence" value="ECO:0000318"/>
    <property type="project" value="GO_Central"/>
</dbReference>
<proteinExistence type="predicted"/>
<keyword evidence="5" id="KW-1185">Reference proteome</keyword>
<protein>
    <submittedName>
        <fullName evidence="4">GRAM domain containing 2A</fullName>
    </submittedName>
</protein>
<evidence type="ECO:0000256" key="1">
    <source>
        <dbReference type="SAM" id="MobiDB-lite"/>
    </source>
</evidence>
<dbReference type="Pfam" id="PF02893">
    <property type="entry name" value="GRAM"/>
    <property type="match status" value="1"/>
</dbReference>
<dbReference type="PANTHER" id="PTHR46973">
    <property type="entry name" value="GRAM DOMAIN-CONTAINING PROTEIN 2A"/>
    <property type="match status" value="1"/>
</dbReference>
<accession>H9GHR0</accession>
<dbReference type="InterPro" id="IPR011993">
    <property type="entry name" value="PH-like_dom_sf"/>
</dbReference>
<keyword evidence="2" id="KW-0472">Membrane</keyword>
<feature type="transmembrane region" description="Helical" evidence="2">
    <location>
        <begin position="450"/>
        <end position="470"/>
    </location>
</feature>
<dbReference type="Proteomes" id="UP000001646">
    <property type="component" value="Unplaced"/>
</dbReference>
<sequence>MVYQKGSGAFKRPGASFPYARHPSARRSPKSPEKACLGKDGVRVRQWERADGAVWAWLQRRRLAIGCRVGGACAGRFRAPVREGGEEGGGGPREGRYAGYIIPVSWRARVGMRGGGAGAGQEALGLGRRAGGRLSCCCPEAREREGALGRASSSAAATRALADAVVGNLLGRSGGGTKPMHDKAGPMHSLEKLDALHKEKSLDSPNGNLHLNDAVKDDELKKCHREVVAPNKYNSQYHKLFKDIPTEESVLKVCSCALQRDILIQGRLYISPNWLCFYANLFGKDIKVVIPVVSVQLIKKHKTARLLPNGLAITTNASRKYIFVSLISRDSVYDVLRRVCTHLQVSSKKSLSLKELTEEPDAVALEVIVPEVKWRKGSSASLSLALPLPLPLPEAGFQCIHRASISSLSTKESSCNSEEPLISESGINTEEELEVEPSYKAELRPSDYQLLKIFIVLICLLVVSSSYLAFRIFRLEQQLCSLNRDYLSRVPRR</sequence>
<reference evidence="4" key="3">
    <citation type="submission" date="2025-09" db="UniProtKB">
        <authorList>
            <consortium name="Ensembl"/>
        </authorList>
    </citation>
    <scope>IDENTIFICATION</scope>
</reference>
<dbReference type="SMART" id="SM00568">
    <property type="entry name" value="GRAM"/>
    <property type="match status" value="1"/>
</dbReference>
<reference evidence="4" key="2">
    <citation type="submission" date="2025-08" db="UniProtKB">
        <authorList>
            <consortium name="Ensembl"/>
        </authorList>
    </citation>
    <scope>IDENTIFICATION</scope>
</reference>
<dbReference type="AlphaFoldDB" id="H9GHR0"/>
<keyword evidence="2" id="KW-1133">Transmembrane helix</keyword>
<gene>
    <name evidence="4" type="primary">GRAMD2A</name>
</gene>